<dbReference type="GO" id="GO:0016020">
    <property type="term" value="C:membrane"/>
    <property type="evidence" value="ECO:0007669"/>
    <property type="project" value="UniProtKB-SubCell"/>
</dbReference>
<feature type="transmembrane region" description="Helical" evidence="10">
    <location>
        <begin position="1059"/>
        <end position="1087"/>
    </location>
</feature>
<feature type="transmembrane region" description="Helical" evidence="10">
    <location>
        <begin position="97"/>
        <end position="121"/>
    </location>
</feature>
<dbReference type="Gene3D" id="1.20.1560.10">
    <property type="entry name" value="ABC transporter type 1, transmembrane domain"/>
    <property type="match status" value="2"/>
</dbReference>
<feature type="transmembrane region" description="Helical" evidence="10">
    <location>
        <begin position="309"/>
        <end position="327"/>
    </location>
</feature>
<feature type="transmembrane region" description="Helical" evidence="10">
    <location>
        <begin position="551"/>
        <end position="577"/>
    </location>
</feature>
<dbReference type="InterPro" id="IPR036640">
    <property type="entry name" value="ABC1_TM_sf"/>
</dbReference>
<dbReference type="FunFam" id="1.20.1560.10:FF:000013">
    <property type="entry name" value="ABC transporter C family member 2"/>
    <property type="match status" value="1"/>
</dbReference>
<evidence type="ECO:0000313" key="14">
    <source>
        <dbReference type="Proteomes" id="UP000184546"/>
    </source>
</evidence>
<comment type="subcellular location">
    <subcellularLocation>
        <location evidence="1">Membrane</location>
        <topology evidence="1">Multi-pass membrane protein</topology>
    </subcellularLocation>
</comment>
<evidence type="ECO:0000256" key="6">
    <source>
        <dbReference type="ARBA" id="ARBA00022840"/>
    </source>
</evidence>
<dbReference type="CDD" id="cd18596">
    <property type="entry name" value="ABC_6TM_VMR1_D1_like"/>
    <property type="match status" value="1"/>
</dbReference>
<keyword evidence="3 10" id="KW-0812">Transmembrane</keyword>
<dbReference type="PANTHER" id="PTHR24223:SF356">
    <property type="entry name" value="ATP-BINDING CASSETTE TRANSPORTER ABC4"/>
    <property type="match status" value="1"/>
</dbReference>
<feature type="domain" description="ABC transmembrane type-1" evidence="12">
    <location>
        <begin position="312"/>
        <end position="614"/>
    </location>
</feature>
<gene>
    <name evidence="13" type="ORF">ASPACDRAFT_1892786</name>
</gene>
<dbReference type="GO" id="GO:0005524">
    <property type="term" value="F:ATP binding"/>
    <property type="evidence" value="ECO:0007669"/>
    <property type="project" value="UniProtKB-KW"/>
</dbReference>
<keyword evidence="5" id="KW-0547">Nucleotide-binding</keyword>
<keyword evidence="2" id="KW-0813">Transport</keyword>
<dbReference type="SUPFAM" id="SSF52540">
    <property type="entry name" value="P-loop containing nucleoside triphosphate hydrolases"/>
    <property type="match status" value="2"/>
</dbReference>
<evidence type="ECO:0000256" key="2">
    <source>
        <dbReference type="ARBA" id="ARBA00022448"/>
    </source>
</evidence>
<dbReference type="InterPro" id="IPR027417">
    <property type="entry name" value="P-loop_NTPase"/>
</dbReference>
<dbReference type="OrthoDB" id="6500128at2759"/>
<dbReference type="SMART" id="SM00382">
    <property type="entry name" value="AAA"/>
    <property type="match status" value="2"/>
</dbReference>
<dbReference type="GO" id="GO:0140359">
    <property type="term" value="F:ABC-type transporter activity"/>
    <property type="evidence" value="ECO:0007669"/>
    <property type="project" value="InterPro"/>
</dbReference>
<feature type="domain" description="ABC transporter" evidence="11">
    <location>
        <begin position="1255"/>
        <end position="1513"/>
    </location>
</feature>
<feature type="transmembrane region" description="Helical" evidence="10">
    <location>
        <begin position="927"/>
        <end position="951"/>
    </location>
</feature>
<feature type="transmembrane region" description="Helical" evidence="10">
    <location>
        <begin position="583"/>
        <end position="605"/>
    </location>
</feature>
<keyword evidence="7 10" id="KW-1133">Transmembrane helix</keyword>
<evidence type="ECO:0000313" key="13">
    <source>
        <dbReference type="EMBL" id="OJK04611.1"/>
    </source>
</evidence>
<keyword evidence="6" id="KW-0067">ATP-binding</keyword>
<dbReference type="PROSITE" id="PS50893">
    <property type="entry name" value="ABC_TRANSPORTER_2"/>
    <property type="match status" value="2"/>
</dbReference>
<dbReference type="FunFam" id="3.40.50.300:FF:000838">
    <property type="entry name" value="ABC multidrug transporter (Eurofung)"/>
    <property type="match status" value="1"/>
</dbReference>
<sequence>MEHFIAPFQQAIGPVIAQLPGEITEQVPDHGLSQRSIWQNRTRRASGFIATGNLHLVILLASWAIALFPILLRFLCRLCRPKSRDNLKSTAVDGPSEILVHLPSAFVHLAAALAACCLSWLDLRHGGSWKRSLLLTYVVLLGVGYICCKNKGYRTHLYRHMNGVVVTALALAVVQDLVPMTIVDATYRSSSVGAGIVASLAAVVVIALGAPRPRRPMIRDAEIERSVKEENASPEETCSLFSYYCSYEWITYVIFRGCRRDLTMDDLPPLPSYDEPMRWLEKIKRQRRKGGKTFRTLCRLLKTEINTMMTWSAMTAVIDFMAPYSMLRLLAYLEDPDSAVFHPALWIALLFVGPITRSLCYQQYIFTSTRLVVRVNVSLVQELYQTAMRSYIYDGSVGEHHHHNHHNKKKEKSQHGAGPKGTPESSQANLTSLMSYDVDAIYNSRDIFYLATAGPISITLALVFLYQMLGWPSLFGVLTLLCLSPLPALASRKVSRIQRSVMRATDARLSKISEYLNSIRTLKYFGWEHAAIDSINNVRRVEQRRLWWRSVYAALISMAGELLPLLSLLVMFSIYILFTGQPLRAPVAFTSLSIMETLRVLFVWLSNVSRYTAQGSESLRRIDNFLETAGEIKRHPEGPLELINATFKPSPVAAFRLQDVTIRFKPNSLNVVTGPTGSGKTTVLLSCLGETVLESGTAYCPQDVAYVPQAPWLQNDTIRQNIVFYSPFDETRYATVVEASGLAQDLRQLPAGDMTRVGEKGTSLSGGQKQRVSFARALYSSSSTLLLDDIFSALDTHTASLVYDKSFRSGLLKDRTVVLVTHYPAALQDAESIVRLEHGNLVPVQALPRTLTPVLASPSGCSTPGSEPDFSTIGNEPVVEQPLNSADLPVPPVPPVAEQKTAQGRIVEETSSTGRVPRTLMFSYMRLFGGVGYAPLVILATISVQFAYFSITYWLSIWTGAYEEQEHVDTLFYLGIYAAAIFTFLFLQVCNNLIYQYGSWVAAKTMHQRLVTAVLSAPISWFDQNPIGRAINRFGNDTRSMDTILVEWLRMSIENALRFLLRIASVASIMPIFALPAAIICSAGFIMGEMYTRAQVSIKRLRSISYSPVFSHFTDSISGLSVIRARTGMDQVFQAMLAEKLAVHSRTAEAQYNCNRWVSVRSDFCAASVSAAAGCVAYFWSGSAGLVGFSLTNAIGLSQTILTLVRTMNELEIELNSFQRMKEYAEIEPEERLTKEEYHKALTTLPASWPTSGRVEFSNVTARYQPDGPDVLRGVSFVAHPGERIGIVGRTGSGKSTLGLSLLRFVDLVGGTITIDRVDVSRILLNRLRTSVTLIPQEPVLFSGTVQSNLDPFGESSESELQSALSACTSSIHVPVPVPDHVHAHPSSSTEEGIPSKPTRRPLTLDTPVAANGENFSQGQRQVLSLSRALCRRSKVVLLDEATASVDHETDMHMQQVLREMFSDCTIIAIAHRLRTIMDYDRVLVMAGGEIVENDSPRNLVAKQGVFWNMLRNTGEYDELVEMIGEGEGEGR</sequence>
<feature type="transmembrane region" description="Helical" evidence="10">
    <location>
        <begin position="160"/>
        <end position="178"/>
    </location>
</feature>
<feature type="transmembrane region" description="Helical" evidence="10">
    <location>
        <begin position="190"/>
        <end position="210"/>
    </location>
</feature>
<dbReference type="PROSITE" id="PS50929">
    <property type="entry name" value="ABC_TM1F"/>
    <property type="match status" value="2"/>
</dbReference>
<evidence type="ECO:0000259" key="11">
    <source>
        <dbReference type="PROSITE" id="PS50893"/>
    </source>
</evidence>
<evidence type="ECO:0000256" key="8">
    <source>
        <dbReference type="ARBA" id="ARBA00023136"/>
    </source>
</evidence>
<dbReference type="CDD" id="cd18604">
    <property type="entry name" value="ABC_6TM_VMR1_D2_like"/>
    <property type="match status" value="1"/>
</dbReference>
<feature type="domain" description="ABC transporter" evidence="11">
    <location>
        <begin position="640"/>
        <end position="863"/>
    </location>
</feature>
<feature type="transmembrane region" description="Helical" evidence="10">
    <location>
        <begin position="339"/>
        <end position="360"/>
    </location>
</feature>
<dbReference type="Pfam" id="PF00005">
    <property type="entry name" value="ABC_tran"/>
    <property type="match status" value="2"/>
</dbReference>
<dbReference type="Proteomes" id="UP000184546">
    <property type="component" value="Unassembled WGS sequence"/>
</dbReference>
<dbReference type="InterPro" id="IPR050173">
    <property type="entry name" value="ABC_transporter_C-like"/>
</dbReference>
<dbReference type="GO" id="GO:0005737">
    <property type="term" value="C:cytoplasm"/>
    <property type="evidence" value="ECO:0007669"/>
    <property type="project" value="UniProtKB-ARBA"/>
</dbReference>
<dbReference type="VEuPathDB" id="FungiDB:ASPACDRAFT_1892786"/>
<organism evidence="13 14">
    <name type="scientific">Aspergillus aculeatus (strain ATCC 16872 / CBS 172.66 / WB 5094)</name>
    <dbReference type="NCBI Taxonomy" id="690307"/>
    <lineage>
        <taxon>Eukaryota</taxon>
        <taxon>Fungi</taxon>
        <taxon>Dikarya</taxon>
        <taxon>Ascomycota</taxon>
        <taxon>Pezizomycotina</taxon>
        <taxon>Eurotiomycetes</taxon>
        <taxon>Eurotiomycetidae</taxon>
        <taxon>Eurotiales</taxon>
        <taxon>Aspergillaceae</taxon>
        <taxon>Aspergillus</taxon>
        <taxon>Aspergillus subgen. Circumdati</taxon>
    </lineage>
</organism>
<dbReference type="PROSITE" id="PS00211">
    <property type="entry name" value="ABC_TRANSPORTER_1"/>
    <property type="match status" value="2"/>
</dbReference>
<name>A0A1L9X845_ASPA1</name>
<dbReference type="CDD" id="cd03244">
    <property type="entry name" value="ABCC_MRP_domain2"/>
    <property type="match status" value="1"/>
</dbReference>
<dbReference type="Gene3D" id="3.40.50.300">
    <property type="entry name" value="P-loop containing nucleotide triphosphate hydrolases"/>
    <property type="match status" value="2"/>
</dbReference>
<dbReference type="PANTHER" id="PTHR24223">
    <property type="entry name" value="ATP-BINDING CASSETTE SUB-FAMILY C"/>
    <property type="match status" value="1"/>
</dbReference>
<keyword evidence="14" id="KW-1185">Reference proteome</keyword>
<accession>A0A1L9X845</accession>
<evidence type="ECO:0000256" key="1">
    <source>
        <dbReference type="ARBA" id="ARBA00004141"/>
    </source>
</evidence>
<evidence type="ECO:0000256" key="9">
    <source>
        <dbReference type="SAM" id="MobiDB-lite"/>
    </source>
</evidence>
<reference evidence="14" key="1">
    <citation type="journal article" date="2017" name="Genome Biol.">
        <title>Comparative genomics reveals high biological diversity and specific adaptations in the industrially and medically important fungal genus Aspergillus.</title>
        <authorList>
            <person name="de Vries R.P."/>
            <person name="Riley R."/>
            <person name="Wiebenga A."/>
            <person name="Aguilar-Osorio G."/>
            <person name="Amillis S."/>
            <person name="Uchima C.A."/>
            <person name="Anderluh G."/>
            <person name="Asadollahi M."/>
            <person name="Askin M."/>
            <person name="Barry K."/>
            <person name="Battaglia E."/>
            <person name="Bayram O."/>
            <person name="Benocci T."/>
            <person name="Braus-Stromeyer S.A."/>
            <person name="Caldana C."/>
            <person name="Canovas D."/>
            <person name="Cerqueira G.C."/>
            <person name="Chen F."/>
            <person name="Chen W."/>
            <person name="Choi C."/>
            <person name="Clum A."/>
            <person name="Dos Santos R.A."/>
            <person name="Damasio A.R."/>
            <person name="Diallinas G."/>
            <person name="Emri T."/>
            <person name="Fekete E."/>
            <person name="Flipphi M."/>
            <person name="Freyberg S."/>
            <person name="Gallo A."/>
            <person name="Gournas C."/>
            <person name="Habgood R."/>
            <person name="Hainaut M."/>
            <person name="Harispe M.L."/>
            <person name="Henrissat B."/>
            <person name="Hilden K.S."/>
            <person name="Hope R."/>
            <person name="Hossain A."/>
            <person name="Karabika E."/>
            <person name="Karaffa L."/>
            <person name="Karanyi Z."/>
            <person name="Krasevec N."/>
            <person name="Kuo A."/>
            <person name="Kusch H."/>
            <person name="LaButti K."/>
            <person name="Lagendijk E.L."/>
            <person name="Lapidus A."/>
            <person name="Levasseur A."/>
            <person name="Lindquist E."/>
            <person name="Lipzen A."/>
            <person name="Logrieco A.F."/>
            <person name="MacCabe A."/>
            <person name="Maekelae M.R."/>
            <person name="Malavazi I."/>
            <person name="Melin P."/>
            <person name="Meyer V."/>
            <person name="Mielnichuk N."/>
            <person name="Miskei M."/>
            <person name="Molnar A.P."/>
            <person name="Mule G."/>
            <person name="Ngan C.Y."/>
            <person name="Orejas M."/>
            <person name="Orosz E."/>
            <person name="Ouedraogo J.P."/>
            <person name="Overkamp K.M."/>
            <person name="Park H.-S."/>
            <person name="Perrone G."/>
            <person name="Piumi F."/>
            <person name="Punt P.J."/>
            <person name="Ram A.F."/>
            <person name="Ramon A."/>
            <person name="Rauscher S."/>
            <person name="Record E."/>
            <person name="Riano-Pachon D.M."/>
            <person name="Robert V."/>
            <person name="Roehrig J."/>
            <person name="Ruller R."/>
            <person name="Salamov A."/>
            <person name="Salih N.S."/>
            <person name="Samson R.A."/>
            <person name="Sandor E."/>
            <person name="Sanguinetti M."/>
            <person name="Schuetze T."/>
            <person name="Sepcic K."/>
            <person name="Shelest E."/>
            <person name="Sherlock G."/>
            <person name="Sophianopoulou V."/>
            <person name="Squina F.M."/>
            <person name="Sun H."/>
            <person name="Susca A."/>
            <person name="Todd R.B."/>
            <person name="Tsang A."/>
            <person name="Unkles S.E."/>
            <person name="van de Wiele N."/>
            <person name="van Rossen-Uffink D."/>
            <person name="Oliveira J.V."/>
            <person name="Vesth T.C."/>
            <person name="Visser J."/>
            <person name="Yu J.-H."/>
            <person name="Zhou M."/>
            <person name="Andersen M.R."/>
            <person name="Archer D.B."/>
            <person name="Baker S.E."/>
            <person name="Benoit I."/>
            <person name="Brakhage A.A."/>
            <person name="Braus G.H."/>
            <person name="Fischer R."/>
            <person name="Frisvad J.C."/>
            <person name="Goldman G.H."/>
            <person name="Houbraken J."/>
            <person name="Oakley B."/>
            <person name="Pocsi I."/>
            <person name="Scazzocchio C."/>
            <person name="Seiboth B."/>
            <person name="vanKuyk P.A."/>
            <person name="Wortman J."/>
            <person name="Dyer P.S."/>
            <person name="Grigoriev I.V."/>
        </authorList>
    </citation>
    <scope>NUCLEOTIDE SEQUENCE [LARGE SCALE GENOMIC DNA]</scope>
    <source>
        <strain evidence="14">ATCC 16872 / CBS 172.66 / WB 5094</strain>
    </source>
</reference>
<dbReference type="Pfam" id="PF00664">
    <property type="entry name" value="ABC_membrane"/>
    <property type="match status" value="2"/>
</dbReference>
<keyword evidence="4" id="KW-0677">Repeat</keyword>
<dbReference type="CDD" id="cd03250">
    <property type="entry name" value="ABCC_MRP_domain1"/>
    <property type="match status" value="1"/>
</dbReference>
<feature type="compositionally biased region" description="Basic residues" evidence="9">
    <location>
        <begin position="400"/>
        <end position="412"/>
    </location>
</feature>
<feature type="transmembrane region" description="Helical" evidence="10">
    <location>
        <begin position="133"/>
        <end position="148"/>
    </location>
</feature>
<dbReference type="RefSeq" id="XP_020060950.1">
    <property type="nucleotide sequence ID" value="XM_020198668.1"/>
</dbReference>
<evidence type="ECO:0000256" key="5">
    <source>
        <dbReference type="ARBA" id="ARBA00022741"/>
    </source>
</evidence>
<evidence type="ECO:0000256" key="3">
    <source>
        <dbReference type="ARBA" id="ARBA00022692"/>
    </source>
</evidence>
<evidence type="ECO:0000256" key="4">
    <source>
        <dbReference type="ARBA" id="ARBA00022737"/>
    </source>
</evidence>
<protein>
    <submittedName>
        <fullName evidence="13">Uncharacterized protein</fullName>
    </submittedName>
</protein>
<evidence type="ECO:0000259" key="12">
    <source>
        <dbReference type="PROSITE" id="PS50929"/>
    </source>
</evidence>
<dbReference type="GO" id="GO:0016887">
    <property type="term" value="F:ATP hydrolysis activity"/>
    <property type="evidence" value="ECO:0007669"/>
    <property type="project" value="InterPro"/>
</dbReference>
<dbReference type="GeneID" id="30972482"/>
<dbReference type="InterPro" id="IPR003439">
    <property type="entry name" value="ABC_transporter-like_ATP-bd"/>
</dbReference>
<dbReference type="EMBL" id="KV878970">
    <property type="protein sequence ID" value="OJK04611.1"/>
    <property type="molecule type" value="Genomic_DNA"/>
</dbReference>
<feature type="transmembrane region" description="Helical" evidence="10">
    <location>
        <begin position="447"/>
        <end position="466"/>
    </location>
</feature>
<feature type="transmembrane region" description="Helical" evidence="10">
    <location>
        <begin position="971"/>
        <end position="994"/>
    </location>
</feature>
<feature type="region of interest" description="Disordered" evidence="9">
    <location>
        <begin position="399"/>
        <end position="425"/>
    </location>
</feature>
<feature type="transmembrane region" description="Helical" evidence="10">
    <location>
        <begin position="472"/>
        <end position="490"/>
    </location>
</feature>
<feature type="domain" description="ABC transmembrane type-1" evidence="12">
    <location>
        <begin position="936"/>
        <end position="1212"/>
    </location>
</feature>
<dbReference type="STRING" id="690307.A0A1L9X845"/>
<dbReference type="SUPFAM" id="SSF90123">
    <property type="entry name" value="ABC transporter transmembrane region"/>
    <property type="match status" value="2"/>
</dbReference>
<evidence type="ECO:0000256" key="10">
    <source>
        <dbReference type="SAM" id="Phobius"/>
    </source>
</evidence>
<feature type="transmembrane region" description="Helical" evidence="10">
    <location>
        <begin position="54"/>
        <end position="76"/>
    </location>
</feature>
<keyword evidence="8 10" id="KW-0472">Membrane</keyword>
<proteinExistence type="predicted"/>
<dbReference type="InterPro" id="IPR011527">
    <property type="entry name" value="ABC1_TM_dom"/>
</dbReference>
<dbReference type="OMA" id="AITYWLS"/>
<dbReference type="InterPro" id="IPR003593">
    <property type="entry name" value="AAA+_ATPase"/>
</dbReference>
<evidence type="ECO:0000256" key="7">
    <source>
        <dbReference type="ARBA" id="ARBA00022989"/>
    </source>
</evidence>
<dbReference type="InterPro" id="IPR017871">
    <property type="entry name" value="ABC_transporter-like_CS"/>
</dbReference>